<dbReference type="AlphaFoldDB" id="B4D8C0"/>
<dbReference type="EMBL" id="ABVL01000021">
    <property type="protein sequence ID" value="EDY17313.1"/>
    <property type="molecule type" value="Genomic_DNA"/>
</dbReference>
<comment type="caution">
    <text evidence="5">The sequence shown here is derived from an EMBL/GenBank/DDBJ whole genome shotgun (WGS) entry which is preliminary data.</text>
</comment>
<dbReference type="InterPro" id="IPR036465">
    <property type="entry name" value="vWFA_dom_sf"/>
</dbReference>
<dbReference type="SUPFAM" id="SSF53300">
    <property type="entry name" value="vWA-like"/>
    <property type="match status" value="1"/>
</dbReference>
<evidence type="ECO:0000256" key="2">
    <source>
        <dbReference type="SAM" id="Phobius"/>
    </source>
</evidence>
<accession>B4D8C0</accession>
<evidence type="ECO:0000256" key="1">
    <source>
        <dbReference type="SAM" id="Coils"/>
    </source>
</evidence>
<keyword evidence="2" id="KW-1133">Transmembrane helix</keyword>
<dbReference type="InParanoid" id="B4D8C0"/>
<sequence>MLPAFSSLGNAWLFALLVPLIAFYFLKLKRPRVAIPSLVLWRQVLNDQRVNSPFQRFKRNLLLLLQILILTLLALAAMQPFLRREAARAHRLPVLIDVSASMAALDKPHGKSRLDEVKQRLRERIDALLLDQELCLVAFGKTARRLTAFTNNHRELREALDALTVEDVPSDIEEALRLTQALGRTEPFDKVLLLSDGNLPTQANFELPFAIDFQKTPPAGPNFGVTAFSARRAPGGHWQVFVQLAGSANAPSTTGALELRQGDKVIAHEDVSLTKGSAPRLTFDLAGGPGAVLEARLKLNDFDSLGADDAAWLTLPASRPLAIFVPENLAGYRHALAALEDVNVFPQADAPTPAAFDLVISDHEEDLAKPARVKCVVGIVPADARALVTVEHKNAQAIDWRRDSSLLQHVSLRDVVFMDEPVDSSATAEDSLAQLGYETLAQGEHGPLILQKRTGEALLISLLFHTDRSTLPYRVGFPILVANLVQTALHESGLAEAEAGHTGVLSADGFVANASCTITGPADFRRTVQADAQGRLTGIPAPRAGEYSITASGGTPQSVGANLLSASETSLAAVDQLQFNDQLTVAAVTAPAKSDRALWWAIALAAFLALLVEWWWFQRPARTV</sequence>
<protein>
    <recommendedName>
        <fullName evidence="7">von Willebrand factor type A</fullName>
    </recommendedName>
</protein>
<gene>
    <name evidence="5" type="ORF">CfE428DRAFT_5160</name>
</gene>
<name>B4D8C0_9BACT</name>
<dbReference type="STRING" id="497964.CfE428DRAFT_5160"/>
<dbReference type="InterPro" id="IPR002035">
    <property type="entry name" value="VWF_A"/>
</dbReference>
<keyword evidence="6" id="KW-1185">Reference proteome</keyword>
<keyword evidence="2" id="KW-0472">Membrane</keyword>
<dbReference type="PANTHER" id="PTHR37464:SF1">
    <property type="entry name" value="BLL2463 PROTEIN"/>
    <property type="match status" value="1"/>
</dbReference>
<feature type="transmembrane region" description="Helical" evidence="2">
    <location>
        <begin position="597"/>
        <end position="617"/>
    </location>
</feature>
<feature type="transmembrane region" description="Helical" evidence="2">
    <location>
        <begin position="61"/>
        <end position="82"/>
    </location>
</feature>
<feature type="domain" description="VWFA" evidence="4">
    <location>
        <begin position="94"/>
        <end position="197"/>
    </location>
</feature>
<keyword evidence="1" id="KW-0175">Coiled coil</keyword>
<feature type="coiled-coil region" evidence="1">
    <location>
        <begin position="111"/>
        <end position="166"/>
    </location>
</feature>
<dbReference type="InterPro" id="IPR024163">
    <property type="entry name" value="Aerotolerance_reg_N"/>
</dbReference>
<evidence type="ECO:0000259" key="4">
    <source>
        <dbReference type="Pfam" id="PF13519"/>
    </source>
</evidence>
<dbReference type="PANTHER" id="PTHR37464">
    <property type="entry name" value="BLL2463 PROTEIN"/>
    <property type="match status" value="1"/>
</dbReference>
<keyword evidence="2" id="KW-0812">Transmembrane</keyword>
<dbReference type="Gene3D" id="3.40.50.410">
    <property type="entry name" value="von Willebrand factor, type A domain"/>
    <property type="match status" value="1"/>
</dbReference>
<proteinExistence type="predicted"/>
<organism evidence="5 6">
    <name type="scientific">Chthoniobacter flavus Ellin428</name>
    <dbReference type="NCBI Taxonomy" id="497964"/>
    <lineage>
        <taxon>Bacteria</taxon>
        <taxon>Pseudomonadati</taxon>
        <taxon>Verrucomicrobiota</taxon>
        <taxon>Spartobacteria</taxon>
        <taxon>Chthoniobacterales</taxon>
        <taxon>Chthoniobacteraceae</taxon>
        <taxon>Chthoniobacter</taxon>
    </lineage>
</organism>
<evidence type="ECO:0000313" key="6">
    <source>
        <dbReference type="Proteomes" id="UP000005824"/>
    </source>
</evidence>
<dbReference type="Pfam" id="PF13519">
    <property type="entry name" value="VWA_2"/>
    <property type="match status" value="1"/>
</dbReference>
<dbReference type="RefSeq" id="WP_006982481.1">
    <property type="nucleotide sequence ID" value="NZ_ABVL01000021.1"/>
</dbReference>
<evidence type="ECO:0000259" key="3">
    <source>
        <dbReference type="Pfam" id="PF07584"/>
    </source>
</evidence>
<evidence type="ECO:0008006" key="7">
    <source>
        <dbReference type="Google" id="ProtNLM"/>
    </source>
</evidence>
<feature type="transmembrane region" description="Helical" evidence="2">
    <location>
        <begin position="6"/>
        <end position="26"/>
    </location>
</feature>
<reference evidence="5 6" key="1">
    <citation type="journal article" date="2011" name="J. Bacteriol.">
        <title>Genome sequence of Chthoniobacter flavus Ellin428, an aerobic heterotrophic soil bacterium.</title>
        <authorList>
            <person name="Kant R."/>
            <person name="van Passel M.W."/>
            <person name="Palva A."/>
            <person name="Lucas S."/>
            <person name="Lapidus A."/>
            <person name="Glavina Del Rio T."/>
            <person name="Dalin E."/>
            <person name="Tice H."/>
            <person name="Bruce D."/>
            <person name="Goodwin L."/>
            <person name="Pitluck S."/>
            <person name="Larimer F.W."/>
            <person name="Land M.L."/>
            <person name="Hauser L."/>
            <person name="Sangwan P."/>
            <person name="de Vos W.M."/>
            <person name="Janssen P.H."/>
            <person name="Smidt H."/>
        </authorList>
    </citation>
    <scope>NUCLEOTIDE SEQUENCE [LARGE SCALE GENOMIC DNA]</scope>
    <source>
        <strain evidence="5 6">Ellin428</strain>
    </source>
</reference>
<feature type="domain" description="Aerotolerance regulator N-terminal" evidence="3">
    <location>
        <begin position="4"/>
        <end position="80"/>
    </location>
</feature>
<dbReference type="eggNOG" id="COG2304">
    <property type="taxonomic scope" value="Bacteria"/>
</dbReference>
<evidence type="ECO:0000313" key="5">
    <source>
        <dbReference type="EMBL" id="EDY17313.1"/>
    </source>
</evidence>
<dbReference type="Pfam" id="PF07584">
    <property type="entry name" value="BatA"/>
    <property type="match status" value="1"/>
</dbReference>
<dbReference type="Proteomes" id="UP000005824">
    <property type="component" value="Unassembled WGS sequence"/>
</dbReference>